<reference evidence="6 7" key="1">
    <citation type="submission" date="2019-09" db="EMBL/GenBank/DDBJ databases">
        <title>Genome Sequences of Streptomyces kaniharaensis ATCC 21070.</title>
        <authorList>
            <person name="Zhu W."/>
            <person name="De Crecy-Lagard V."/>
            <person name="Richards N.G."/>
        </authorList>
    </citation>
    <scope>NUCLEOTIDE SEQUENCE [LARGE SCALE GENOMIC DNA]</scope>
    <source>
        <strain evidence="6 7">SF-557</strain>
    </source>
</reference>
<accession>A0A6N7KSZ1</accession>
<evidence type="ECO:0000313" key="7">
    <source>
        <dbReference type="Proteomes" id="UP000450000"/>
    </source>
</evidence>
<dbReference type="Proteomes" id="UP000450000">
    <property type="component" value="Unassembled WGS sequence"/>
</dbReference>
<dbReference type="PANTHER" id="PTHR43785">
    <property type="entry name" value="GAMMA-GLUTAMYLPUTRESCINE SYNTHETASE"/>
    <property type="match status" value="1"/>
</dbReference>
<dbReference type="GO" id="GO:0006542">
    <property type="term" value="P:glutamine biosynthetic process"/>
    <property type="evidence" value="ECO:0007669"/>
    <property type="project" value="InterPro"/>
</dbReference>
<keyword evidence="7" id="KW-1185">Reference proteome</keyword>
<dbReference type="InterPro" id="IPR014746">
    <property type="entry name" value="Gln_synth/guanido_kin_cat_dom"/>
</dbReference>
<gene>
    <name evidence="6" type="ORF">F7Q99_21225</name>
</gene>
<dbReference type="PANTHER" id="PTHR43785:SF12">
    <property type="entry name" value="TYPE-1 GLUTAMINE SYNTHETASE 2"/>
    <property type="match status" value="1"/>
</dbReference>
<dbReference type="SUPFAM" id="SSF55931">
    <property type="entry name" value="Glutamine synthetase/guanido kinase"/>
    <property type="match status" value="1"/>
</dbReference>
<dbReference type="GO" id="GO:0004356">
    <property type="term" value="F:glutamine synthetase activity"/>
    <property type="evidence" value="ECO:0007669"/>
    <property type="project" value="InterPro"/>
</dbReference>
<dbReference type="InterPro" id="IPR008146">
    <property type="entry name" value="Gln_synth_cat_dom"/>
</dbReference>
<comment type="caution">
    <text evidence="6">The sequence shown here is derived from an EMBL/GenBank/DDBJ whole genome shotgun (WGS) entry which is preliminary data.</text>
</comment>
<dbReference type="PROSITE" id="PS51987">
    <property type="entry name" value="GS_CATALYTIC"/>
    <property type="match status" value="1"/>
</dbReference>
<evidence type="ECO:0000256" key="2">
    <source>
        <dbReference type="ARBA" id="ARBA00022598"/>
    </source>
</evidence>
<dbReference type="Gene3D" id="3.10.20.70">
    <property type="entry name" value="Glutamine synthetase, N-terminal domain"/>
    <property type="match status" value="1"/>
</dbReference>
<organism evidence="6 7">
    <name type="scientific">Streptomyces kaniharaensis</name>
    <dbReference type="NCBI Taxonomy" id="212423"/>
    <lineage>
        <taxon>Bacteria</taxon>
        <taxon>Bacillati</taxon>
        <taxon>Actinomycetota</taxon>
        <taxon>Actinomycetes</taxon>
        <taxon>Kitasatosporales</taxon>
        <taxon>Streptomycetaceae</taxon>
        <taxon>Streptomyces</taxon>
    </lineage>
</organism>
<evidence type="ECO:0000256" key="3">
    <source>
        <dbReference type="PROSITE-ProRule" id="PRU01331"/>
    </source>
</evidence>
<protein>
    <submittedName>
        <fullName evidence="6">Glutamine synthetase</fullName>
    </submittedName>
</protein>
<dbReference type="SUPFAM" id="SSF54368">
    <property type="entry name" value="Glutamine synthetase, N-terminal domain"/>
    <property type="match status" value="1"/>
</dbReference>
<dbReference type="Gene3D" id="3.30.590.10">
    <property type="entry name" value="Glutamine synthetase/guanido kinase, catalytic domain"/>
    <property type="match status" value="1"/>
</dbReference>
<keyword evidence="2" id="KW-0436">Ligase</keyword>
<dbReference type="AlphaFoldDB" id="A0A6N7KSZ1"/>
<feature type="domain" description="GS catalytic" evidence="5">
    <location>
        <begin position="137"/>
        <end position="469"/>
    </location>
</feature>
<name>A0A6N7KSZ1_9ACTN</name>
<evidence type="ECO:0000259" key="5">
    <source>
        <dbReference type="PROSITE" id="PS51987"/>
    </source>
</evidence>
<evidence type="ECO:0000256" key="1">
    <source>
        <dbReference type="ARBA" id="ARBA00009897"/>
    </source>
</evidence>
<evidence type="ECO:0000256" key="4">
    <source>
        <dbReference type="RuleBase" id="RU000384"/>
    </source>
</evidence>
<dbReference type="RefSeq" id="WP_153463714.1">
    <property type="nucleotide sequence ID" value="NZ_WBOF01000001.1"/>
</dbReference>
<comment type="similarity">
    <text evidence="1 3 4">Belongs to the glutamine synthetase family.</text>
</comment>
<dbReference type="SMART" id="SM01230">
    <property type="entry name" value="Gln-synt_C"/>
    <property type="match status" value="1"/>
</dbReference>
<proteinExistence type="inferred from homology"/>
<sequence length="469" mass="49799">MRVATRSARSRAARAAATVQSPVGPLHGLVDAFGLDTVLLAAIDVQGRLKGKTYDAQVLLERLRSGRITPEMCGYVIGTDLGMSTPQHGAFASWNTGYGDIALLPDLASARLLPWLPGAALVLAEPIEDSWPHPLAPTTLLNQQLTHLAGLGLNVAVGIETEFILYEGTVGQAAAAGWRQLRPATWDNRDYAIDQPSTIAAFSRRLRQVLGGAGLPVEAVKLEGAAGQVEVTFPYGEPRLACEQHLLFKHAVRATAEEHGLAPTFMASPATGVSSGMHLHVSLYRDDQPVLGSGREETGLSELGEQAVAGLLEVLPQTAPLWAPYVNSYKRFAKHSFAPARFAWGRDNRSCAVRVVGHGGGLHLEVRLPGADANPHLALAAVLAGVRHGIEAGLKPRPASEGDAYRDAEAPLIPRHLADAVRTFEASTLAADLLGERQVAHLSAVARLDVDDHAACVTNAEVERGFAQA</sequence>
<dbReference type="Pfam" id="PF00120">
    <property type="entry name" value="Gln-synt_C"/>
    <property type="match status" value="1"/>
</dbReference>
<dbReference type="EMBL" id="WBOF01000001">
    <property type="protein sequence ID" value="MQS14716.1"/>
    <property type="molecule type" value="Genomic_DNA"/>
</dbReference>
<evidence type="ECO:0000313" key="6">
    <source>
        <dbReference type="EMBL" id="MQS14716.1"/>
    </source>
</evidence>
<dbReference type="InterPro" id="IPR036651">
    <property type="entry name" value="Gln_synt_N_sf"/>
</dbReference>
<dbReference type="OrthoDB" id="9807095at2"/>